<accession>A0A9N9J859</accession>
<dbReference type="Proteomes" id="UP000789342">
    <property type="component" value="Unassembled WGS sequence"/>
</dbReference>
<dbReference type="AlphaFoldDB" id="A0A9N9J859"/>
<sequence length="142" mass="15907">MTTPKKRNESETTPNQKQPPDKLADRDRKAPFEDRQSRLESDLTKLMDYAHKLLHQRAAVVEYHAEVTTEKNVSSGPSEIDFETNIEELNHAVDTMGDERGSKIPYPTSPIANKVKITENAVIVDILMSIHPNSRSSPPATA</sequence>
<organism evidence="2 3">
    <name type="scientific">Acaulospora morrowiae</name>
    <dbReference type="NCBI Taxonomy" id="94023"/>
    <lineage>
        <taxon>Eukaryota</taxon>
        <taxon>Fungi</taxon>
        <taxon>Fungi incertae sedis</taxon>
        <taxon>Mucoromycota</taxon>
        <taxon>Glomeromycotina</taxon>
        <taxon>Glomeromycetes</taxon>
        <taxon>Diversisporales</taxon>
        <taxon>Acaulosporaceae</taxon>
        <taxon>Acaulospora</taxon>
    </lineage>
</organism>
<gene>
    <name evidence="2" type="ORF">AMORRO_LOCUS16379</name>
</gene>
<evidence type="ECO:0000256" key="1">
    <source>
        <dbReference type="SAM" id="MobiDB-lite"/>
    </source>
</evidence>
<feature type="compositionally biased region" description="Basic and acidic residues" evidence="1">
    <location>
        <begin position="19"/>
        <end position="37"/>
    </location>
</feature>
<name>A0A9N9J859_9GLOM</name>
<reference evidence="2" key="1">
    <citation type="submission" date="2021-06" db="EMBL/GenBank/DDBJ databases">
        <authorList>
            <person name="Kallberg Y."/>
            <person name="Tangrot J."/>
            <person name="Rosling A."/>
        </authorList>
    </citation>
    <scope>NUCLEOTIDE SEQUENCE</scope>
    <source>
        <strain evidence="2">CL551</strain>
    </source>
</reference>
<keyword evidence="3" id="KW-1185">Reference proteome</keyword>
<comment type="caution">
    <text evidence="2">The sequence shown here is derived from an EMBL/GenBank/DDBJ whole genome shotgun (WGS) entry which is preliminary data.</text>
</comment>
<protein>
    <submittedName>
        <fullName evidence="2">5584_t:CDS:1</fullName>
    </submittedName>
</protein>
<dbReference type="OrthoDB" id="10017054at2759"/>
<feature type="region of interest" description="Disordered" evidence="1">
    <location>
        <begin position="1"/>
        <end position="37"/>
    </location>
</feature>
<evidence type="ECO:0000313" key="3">
    <source>
        <dbReference type="Proteomes" id="UP000789342"/>
    </source>
</evidence>
<evidence type="ECO:0000313" key="2">
    <source>
        <dbReference type="EMBL" id="CAG8767483.1"/>
    </source>
</evidence>
<proteinExistence type="predicted"/>
<dbReference type="EMBL" id="CAJVPV010044431">
    <property type="protein sequence ID" value="CAG8767483.1"/>
    <property type="molecule type" value="Genomic_DNA"/>
</dbReference>
<feature type="compositionally biased region" description="Basic and acidic residues" evidence="1">
    <location>
        <begin position="1"/>
        <end position="10"/>
    </location>
</feature>